<protein>
    <recommendedName>
        <fullName evidence="1">Uroporphyrinogen decarboxylase (URO-D) domain-containing protein</fullName>
    </recommendedName>
</protein>
<dbReference type="PANTHER" id="PTHR47099:SF1">
    <property type="entry name" value="METHYLCOBAMIDE:COM METHYLTRANSFERASE MTBA"/>
    <property type="match status" value="1"/>
</dbReference>
<name>A0A7V0Z587_UNCW3</name>
<sequence length="337" mass="37745">MNKVESLRIKSHKKALQLNPGDKIRAVIEHRRKFAVFPIVCADHCAYLLNKNFKDVATDGSKLAEVLEYGYRLYNYDMVLVFSDPYIEAEAMGCELEYSFYPKLISGKGRGLKNEMEIKALRLNSRDRTKEIINATKILKQNLNLPIFVSIKGPFTLASFLAGVEDFLIMLLTDEKKAKIYIDIALDFQLTYLKRLLDIGVHILIGDPMASASVISPKIFEKFACEPLRILVEQIKSAGMIAGVHICGDTKPIINIIDNLNADILSIEDITVKTKTLKMGGVSTLTLLNGDKTKIKKEIGSALKEDFLILSTSCDVAVHTPVENVKTMVEIARQYED</sequence>
<dbReference type="InterPro" id="IPR052024">
    <property type="entry name" value="Methanogen_methyltrans"/>
</dbReference>
<evidence type="ECO:0000259" key="1">
    <source>
        <dbReference type="Pfam" id="PF01208"/>
    </source>
</evidence>
<dbReference type="InterPro" id="IPR038071">
    <property type="entry name" value="UROD/MetE-like_sf"/>
</dbReference>
<proteinExistence type="predicted"/>
<feature type="domain" description="Uroporphyrinogen decarboxylase (URO-D)" evidence="1">
    <location>
        <begin position="47"/>
        <end position="335"/>
    </location>
</feature>
<dbReference type="Gene3D" id="3.20.20.210">
    <property type="match status" value="1"/>
</dbReference>
<dbReference type="InterPro" id="IPR000257">
    <property type="entry name" value="Uroporphyrinogen_deCOase"/>
</dbReference>
<dbReference type="EMBL" id="DSKY01000014">
    <property type="protein sequence ID" value="HDY58855.1"/>
    <property type="molecule type" value="Genomic_DNA"/>
</dbReference>
<dbReference type="AlphaFoldDB" id="A0A7V0Z587"/>
<organism evidence="2">
    <name type="scientific">candidate division WOR-3 bacterium</name>
    <dbReference type="NCBI Taxonomy" id="2052148"/>
    <lineage>
        <taxon>Bacteria</taxon>
        <taxon>Bacteria division WOR-3</taxon>
    </lineage>
</organism>
<dbReference type="GO" id="GO:0006779">
    <property type="term" value="P:porphyrin-containing compound biosynthetic process"/>
    <property type="evidence" value="ECO:0007669"/>
    <property type="project" value="InterPro"/>
</dbReference>
<dbReference type="GO" id="GO:0004853">
    <property type="term" value="F:uroporphyrinogen decarboxylase activity"/>
    <property type="evidence" value="ECO:0007669"/>
    <property type="project" value="InterPro"/>
</dbReference>
<dbReference type="Pfam" id="PF01208">
    <property type="entry name" value="URO-D"/>
    <property type="match status" value="1"/>
</dbReference>
<dbReference type="PANTHER" id="PTHR47099">
    <property type="entry name" value="METHYLCOBAMIDE:COM METHYLTRANSFERASE MTBA"/>
    <property type="match status" value="1"/>
</dbReference>
<accession>A0A7V0Z587</accession>
<gene>
    <name evidence="2" type="ORF">ENP86_04805</name>
</gene>
<reference evidence="2" key="1">
    <citation type="journal article" date="2020" name="mSystems">
        <title>Genome- and Community-Level Interaction Insights into Carbon Utilization and Element Cycling Functions of Hydrothermarchaeota in Hydrothermal Sediment.</title>
        <authorList>
            <person name="Zhou Z."/>
            <person name="Liu Y."/>
            <person name="Xu W."/>
            <person name="Pan J."/>
            <person name="Luo Z.H."/>
            <person name="Li M."/>
        </authorList>
    </citation>
    <scope>NUCLEOTIDE SEQUENCE [LARGE SCALE GENOMIC DNA]</scope>
    <source>
        <strain evidence="2">SpSt-258</strain>
    </source>
</reference>
<dbReference type="SUPFAM" id="SSF51726">
    <property type="entry name" value="UROD/MetE-like"/>
    <property type="match status" value="1"/>
</dbReference>
<comment type="caution">
    <text evidence="2">The sequence shown here is derived from an EMBL/GenBank/DDBJ whole genome shotgun (WGS) entry which is preliminary data.</text>
</comment>
<evidence type="ECO:0000313" key="2">
    <source>
        <dbReference type="EMBL" id="HDY58855.1"/>
    </source>
</evidence>